<feature type="transmembrane region" description="Helical" evidence="1">
    <location>
        <begin position="194"/>
        <end position="219"/>
    </location>
</feature>
<feature type="transmembrane region" description="Helical" evidence="1">
    <location>
        <begin position="98"/>
        <end position="116"/>
    </location>
</feature>
<organism evidence="2 3">
    <name type="scientific">Hyphobacterium marinum</name>
    <dbReference type="NCBI Taxonomy" id="3116574"/>
    <lineage>
        <taxon>Bacteria</taxon>
        <taxon>Pseudomonadati</taxon>
        <taxon>Pseudomonadota</taxon>
        <taxon>Alphaproteobacteria</taxon>
        <taxon>Maricaulales</taxon>
        <taxon>Maricaulaceae</taxon>
        <taxon>Hyphobacterium</taxon>
    </lineage>
</organism>
<keyword evidence="1" id="KW-1133">Transmembrane helix</keyword>
<keyword evidence="1" id="KW-0472">Membrane</keyword>
<accession>A0ABU7LZU6</accession>
<feature type="transmembrane region" description="Helical" evidence="1">
    <location>
        <begin position="309"/>
        <end position="329"/>
    </location>
</feature>
<gene>
    <name evidence="2" type="ORF">V0U35_10305</name>
</gene>
<feature type="transmembrane region" description="Helical" evidence="1">
    <location>
        <begin position="335"/>
        <end position="355"/>
    </location>
</feature>
<feature type="transmembrane region" description="Helical" evidence="1">
    <location>
        <begin position="225"/>
        <end position="250"/>
    </location>
</feature>
<feature type="transmembrane region" description="Helical" evidence="1">
    <location>
        <begin position="515"/>
        <end position="533"/>
    </location>
</feature>
<feature type="transmembrane region" description="Helical" evidence="1">
    <location>
        <begin position="286"/>
        <end position="302"/>
    </location>
</feature>
<comment type="caution">
    <text evidence="2">The sequence shown here is derived from an EMBL/GenBank/DDBJ whole genome shotgun (WGS) entry which is preliminary data.</text>
</comment>
<feature type="transmembrane region" description="Helical" evidence="1">
    <location>
        <begin position="128"/>
        <end position="146"/>
    </location>
</feature>
<evidence type="ECO:0000313" key="2">
    <source>
        <dbReference type="EMBL" id="MEE2567073.1"/>
    </source>
</evidence>
<feature type="transmembrane region" description="Helical" evidence="1">
    <location>
        <begin position="66"/>
        <end position="92"/>
    </location>
</feature>
<reference evidence="2 3" key="1">
    <citation type="submission" date="2024-01" db="EMBL/GenBank/DDBJ databases">
        <title>Hyphobacterium bacterium isolated from marine sediment.</title>
        <authorList>
            <person name="Zhao S."/>
        </authorList>
    </citation>
    <scope>NUCLEOTIDE SEQUENCE [LARGE SCALE GENOMIC DNA]</scope>
    <source>
        <strain evidence="2 3">Y60-23</strain>
    </source>
</reference>
<sequence length="535" mass="57826">MLISVAAYASYPVVAVFAQGEINPLMFVGIAHVTALIASAAVLFIWGKRDSRPYLAATLDGFKNRYAFASIAFGGITNAISHASLFAAVYFAPAAVVTLLYETWPIAAMYLFYVWMRHHYRPFLASDYVFSGVAFIGLAIVVYSGPQTSEVAVPSGEMLALGIGLALLSSLTMATSSGAGIWTTRFYEKHHPSLPASFMVQLGTKIFSGLGPIIVALFLPRGTEFSGLGLGLAVGSGLFIVTIGASFYLVANTMARSTSINILYYLTPVLSLALLAAFGLDQIGPAIALGAILIIASNLLIYGRADPSYAYTASLLMLMLSATYVFYVPGLEMDSFYDALAVPAAIFAILIAFMLDRVFQRANSQEQLVIDLLQKFEADSKGAQKQGYWVIRIWAANSDAEVKQTLDEAKSALPKSLVLDLYALGLKKMSIFSFGERFIVIVVATMVVAIANIFRPNSMVAELMAPALSSAVVFLTSTIFDRLEVRTNRQLQNGLLSLVDPSAQKSDDGMTERPFFSSVLIFLIFVSYVYVVLSS</sequence>
<keyword evidence="3" id="KW-1185">Reference proteome</keyword>
<feature type="transmembrane region" description="Helical" evidence="1">
    <location>
        <begin position="262"/>
        <end position="280"/>
    </location>
</feature>
<protein>
    <submittedName>
        <fullName evidence="2">EamA family transporter</fullName>
    </submittedName>
</protein>
<dbReference type="PROSITE" id="PS50890">
    <property type="entry name" value="PUA"/>
    <property type="match status" value="1"/>
</dbReference>
<dbReference type="RefSeq" id="WP_330196632.1">
    <property type="nucleotide sequence ID" value="NZ_JAZDRO010000004.1"/>
</dbReference>
<feature type="transmembrane region" description="Helical" evidence="1">
    <location>
        <begin position="25"/>
        <end position="46"/>
    </location>
</feature>
<evidence type="ECO:0000256" key="1">
    <source>
        <dbReference type="SAM" id="Phobius"/>
    </source>
</evidence>
<name>A0ABU7LZU6_9PROT</name>
<proteinExistence type="predicted"/>
<keyword evidence="1" id="KW-0812">Transmembrane</keyword>
<dbReference type="EMBL" id="JAZDRO010000004">
    <property type="protein sequence ID" value="MEE2567073.1"/>
    <property type="molecule type" value="Genomic_DNA"/>
</dbReference>
<feature type="transmembrane region" description="Helical" evidence="1">
    <location>
        <begin position="158"/>
        <end position="182"/>
    </location>
</feature>
<evidence type="ECO:0000313" key="3">
    <source>
        <dbReference type="Proteomes" id="UP001310692"/>
    </source>
</evidence>
<feature type="transmembrane region" description="Helical" evidence="1">
    <location>
        <begin position="434"/>
        <end position="454"/>
    </location>
</feature>
<dbReference type="Proteomes" id="UP001310692">
    <property type="component" value="Unassembled WGS sequence"/>
</dbReference>
<feature type="transmembrane region" description="Helical" evidence="1">
    <location>
        <begin position="460"/>
        <end position="480"/>
    </location>
</feature>